<dbReference type="EMBL" id="PQSP01000010">
    <property type="protein sequence ID" value="RUS65604.1"/>
    <property type="molecule type" value="Genomic_DNA"/>
</dbReference>
<dbReference type="AlphaFoldDB" id="A0A433SAB8"/>
<feature type="chain" id="PRO_5019571399" description="Nickel/cobalt homeostasis protein RcnB" evidence="2">
    <location>
        <begin position="24"/>
        <end position="135"/>
    </location>
</feature>
<feature type="region of interest" description="Disordered" evidence="1">
    <location>
        <begin position="23"/>
        <end position="69"/>
    </location>
</feature>
<gene>
    <name evidence="3" type="ORF">CUZ56_02690</name>
</gene>
<dbReference type="Gene3D" id="3.10.450.160">
    <property type="entry name" value="inner membrane protein cigr"/>
    <property type="match status" value="1"/>
</dbReference>
<sequence precursor="true">MKMKSIACSLIAVTMLAGQVASARPDSHRRGGPEGDYPSWQYQNGRHQGGPAYRPHAGPNKYHPGRGPHAYRPAAHFKPGGYLPPHYRGHGYWVNDWRGYGLRQPPRGHHWVRVGDDFVLIAVATGIITSILLSN</sequence>
<reference evidence="3 4" key="1">
    <citation type="submission" date="2018-01" db="EMBL/GenBank/DDBJ databases">
        <title>Saezia sanguinis gen. nov., sp. nov., in the order Burkholderiales isolated from human blood.</title>
        <authorList>
            <person name="Medina-Pascual M.J."/>
            <person name="Valdezate S."/>
            <person name="Monzon S."/>
            <person name="Cuesta I."/>
            <person name="Carrasco G."/>
            <person name="Villalon P."/>
            <person name="Saez-Nieto J.A."/>
        </authorList>
    </citation>
    <scope>NUCLEOTIDE SEQUENCE [LARGE SCALE GENOMIC DNA]</scope>
    <source>
        <strain evidence="3 4">CNM695-12</strain>
    </source>
</reference>
<accession>A0A433SAB8</accession>
<dbReference type="Proteomes" id="UP000286947">
    <property type="component" value="Unassembled WGS sequence"/>
</dbReference>
<evidence type="ECO:0000256" key="1">
    <source>
        <dbReference type="SAM" id="MobiDB-lite"/>
    </source>
</evidence>
<name>A0A433SAB8_9BURK</name>
<organism evidence="3 4">
    <name type="scientific">Saezia sanguinis</name>
    <dbReference type="NCBI Taxonomy" id="1965230"/>
    <lineage>
        <taxon>Bacteria</taxon>
        <taxon>Pseudomonadati</taxon>
        <taxon>Pseudomonadota</taxon>
        <taxon>Betaproteobacteria</taxon>
        <taxon>Burkholderiales</taxon>
        <taxon>Saeziaceae</taxon>
        <taxon>Saezia</taxon>
    </lineage>
</organism>
<dbReference type="InterPro" id="IPR024572">
    <property type="entry name" value="RcnB"/>
</dbReference>
<evidence type="ECO:0000256" key="2">
    <source>
        <dbReference type="SAM" id="SignalP"/>
    </source>
</evidence>
<evidence type="ECO:0000313" key="4">
    <source>
        <dbReference type="Proteomes" id="UP000286947"/>
    </source>
</evidence>
<keyword evidence="4" id="KW-1185">Reference proteome</keyword>
<comment type="caution">
    <text evidence="3">The sequence shown here is derived from an EMBL/GenBank/DDBJ whole genome shotgun (WGS) entry which is preliminary data.</text>
</comment>
<feature type="signal peptide" evidence="2">
    <location>
        <begin position="1"/>
        <end position="23"/>
    </location>
</feature>
<dbReference type="Pfam" id="PF11776">
    <property type="entry name" value="RcnB"/>
    <property type="match status" value="1"/>
</dbReference>
<keyword evidence="2" id="KW-0732">Signal</keyword>
<evidence type="ECO:0000313" key="3">
    <source>
        <dbReference type="EMBL" id="RUS65604.1"/>
    </source>
</evidence>
<protein>
    <recommendedName>
        <fullName evidence="5">Nickel/cobalt homeostasis protein RcnB</fullName>
    </recommendedName>
</protein>
<proteinExistence type="predicted"/>
<evidence type="ECO:0008006" key="5">
    <source>
        <dbReference type="Google" id="ProtNLM"/>
    </source>
</evidence>